<comment type="catalytic activity">
    <reaction evidence="17">
        <text>D-xylose(out) + 2 Na(+)(out) = D-xylose(in) + 2 Na(+)(in)</text>
        <dbReference type="Rhea" id="RHEA:73367"/>
        <dbReference type="ChEBI" id="CHEBI:29101"/>
        <dbReference type="ChEBI" id="CHEBI:53455"/>
    </reaction>
</comment>
<keyword evidence="6 23" id="KW-0812">Transmembrane</keyword>
<name>A0A2Y9EPI8_PHYMC</name>
<feature type="transmembrane region" description="Helical" evidence="23">
    <location>
        <begin position="382"/>
        <end position="401"/>
    </location>
</feature>
<dbReference type="GeneID" id="102995893"/>
<evidence type="ECO:0000256" key="23">
    <source>
        <dbReference type="SAM" id="Phobius"/>
    </source>
</evidence>
<dbReference type="GO" id="GO:0005412">
    <property type="term" value="F:D-glucose:sodium symporter activity"/>
    <property type="evidence" value="ECO:0007669"/>
    <property type="project" value="TreeGrafter"/>
</dbReference>
<dbReference type="AlphaFoldDB" id="A0A2Y9EPI8"/>
<organism evidence="24 25">
    <name type="scientific">Physeter macrocephalus</name>
    <name type="common">Sperm whale</name>
    <name type="synonym">Physeter catodon</name>
    <dbReference type="NCBI Taxonomy" id="9755"/>
    <lineage>
        <taxon>Eukaryota</taxon>
        <taxon>Metazoa</taxon>
        <taxon>Chordata</taxon>
        <taxon>Craniata</taxon>
        <taxon>Vertebrata</taxon>
        <taxon>Euteleostomi</taxon>
        <taxon>Mammalia</taxon>
        <taxon>Eutheria</taxon>
        <taxon>Laurasiatheria</taxon>
        <taxon>Artiodactyla</taxon>
        <taxon>Whippomorpha</taxon>
        <taxon>Cetacea</taxon>
        <taxon>Odontoceti</taxon>
        <taxon>Physeteridae</taxon>
        <taxon>Physeter</taxon>
    </lineage>
</organism>
<comment type="catalytic activity">
    <reaction evidence="15">
        <text>D-glucose(out) + 2 Na(+)(out) = D-glucose(in) + 2 Na(+)(in)</text>
        <dbReference type="Rhea" id="RHEA:70495"/>
        <dbReference type="ChEBI" id="CHEBI:4167"/>
        <dbReference type="ChEBI" id="CHEBI:29101"/>
    </reaction>
</comment>
<dbReference type="InterPro" id="IPR001734">
    <property type="entry name" value="Na/solute_symporter"/>
</dbReference>
<proteinExistence type="inferred from homology"/>
<dbReference type="InterPro" id="IPR038377">
    <property type="entry name" value="Na/Glc_symporter_sf"/>
</dbReference>
<keyword evidence="3" id="KW-0813">Transport</keyword>
<feature type="transmembrane region" description="Helical" evidence="23">
    <location>
        <begin position="234"/>
        <end position="252"/>
    </location>
</feature>
<dbReference type="CTD" id="115584"/>
<evidence type="ECO:0000313" key="25">
    <source>
        <dbReference type="RefSeq" id="XP_007105691.2"/>
    </source>
</evidence>
<keyword evidence="13" id="KW-0739">Sodium transport</keyword>
<evidence type="ECO:0000256" key="7">
    <source>
        <dbReference type="ARBA" id="ARBA00022703"/>
    </source>
</evidence>
<keyword evidence="5" id="KW-0762">Sugar transport</keyword>
<keyword evidence="4" id="KW-1003">Cell membrane</keyword>
<evidence type="ECO:0000256" key="20">
    <source>
        <dbReference type="ARBA" id="ARBA00043206"/>
    </source>
</evidence>
<evidence type="ECO:0000256" key="15">
    <source>
        <dbReference type="ARBA" id="ARBA00036672"/>
    </source>
</evidence>
<evidence type="ECO:0000256" key="17">
    <source>
        <dbReference type="ARBA" id="ARBA00036976"/>
    </source>
</evidence>
<evidence type="ECO:0000256" key="2">
    <source>
        <dbReference type="ARBA" id="ARBA00006434"/>
    </source>
</evidence>
<evidence type="ECO:0000256" key="9">
    <source>
        <dbReference type="ARBA" id="ARBA00022989"/>
    </source>
</evidence>
<keyword evidence="10" id="KW-0915">Sodium</keyword>
<feature type="transmembrane region" description="Helical" evidence="23">
    <location>
        <begin position="413"/>
        <end position="437"/>
    </location>
</feature>
<evidence type="ECO:0000256" key="18">
    <source>
        <dbReference type="ARBA" id="ARBA00039861"/>
    </source>
</evidence>
<keyword evidence="8" id="KW-0769">Symport</keyword>
<evidence type="ECO:0000313" key="24">
    <source>
        <dbReference type="Proteomes" id="UP000248484"/>
    </source>
</evidence>
<evidence type="ECO:0000256" key="10">
    <source>
        <dbReference type="ARBA" id="ARBA00023053"/>
    </source>
</evidence>
<comment type="catalytic activity">
    <reaction evidence="14">
        <text>myo-inositol(out) + 2 Na(+)(out) = myo-inositol(in) + 2 Na(+)(in)</text>
        <dbReference type="Rhea" id="RHEA:72987"/>
        <dbReference type="ChEBI" id="CHEBI:17268"/>
        <dbReference type="ChEBI" id="CHEBI:29101"/>
    </reaction>
</comment>
<evidence type="ECO:0000256" key="14">
    <source>
        <dbReference type="ARBA" id="ARBA00036654"/>
    </source>
</evidence>
<protein>
    <recommendedName>
        <fullName evidence="18">Sodium/myo-inositol cotransporter 2</fullName>
    </recommendedName>
    <alternativeName>
        <fullName evidence="20">Sodium/myo-inositol transporter 2</fullName>
    </alternativeName>
    <alternativeName>
        <fullName evidence="19">Solute carrier family 5 member 11</fullName>
    </alternativeName>
</protein>
<evidence type="ECO:0000256" key="19">
    <source>
        <dbReference type="ARBA" id="ARBA00042834"/>
    </source>
</evidence>
<feature type="transmembrane region" description="Helical" evidence="23">
    <location>
        <begin position="174"/>
        <end position="194"/>
    </location>
</feature>
<sequence length="639" mass="69985">MESSPSGPQPTRSDPLEAFPQRTLEPGDIAVLVLYFLFVLAVGLWSTVKTKRDTVKGYFLAGGDMVWWPVGASLFASNVGSGHFIGLAGSGAAAGLSVTAYEFNGLFSVLMLAWIFLPIYIAGQVDMYAGAIFIQQSLHLNLYLAIVGLLAITALYTVAGGLAAVIYTDALQTLIMLIGALTLMGYSFAAVGGLEGLEEKYFLAVASNRSGNSSCGLPREDAFHIFRDPLTSDLPWPGILFGMSIPSLWYWCTDQVIVQRTLAAKNLSHAKGGSLMAAYLKVLPLFIMVFPGMVSRVLFPDQVACADPEICQKVCSNPAGCSDIAYPKLVLELLPTGLRGLMMAVMVAALMSSLTSIFNSASTIFTMDLWNHLRPRASEKELMIVGRVFVLLLVLVSILWIPVVQASQGGQLFIYIQSISSYLQPPVAVVFIMGCFWKRTNEKGAFFGLILGLLLGLVRLVLDFIYVQPRCDQPDERPAVVKDVHYLYFSMILSSVTLITVSAVSWFTEPPSKEMVSRLTWFTRHDPMVQKEQVPPATPPPLTLSQNRTAEASRTNIQFEIVQENMPKTHSCDMTKKQSKVVKAILWLCGVESKGKEELPSRADPVIVSLDENPLVKTLLDVNLIICISCAIFLWGYFA</sequence>
<evidence type="ECO:0000256" key="11">
    <source>
        <dbReference type="ARBA" id="ARBA00023065"/>
    </source>
</evidence>
<dbReference type="Proteomes" id="UP000248484">
    <property type="component" value="Chromosome 14"/>
</dbReference>
<feature type="transmembrane region" description="Helical" evidence="23">
    <location>
        <begin position="444"/>
        <end position="466"/>
    </location>
</feature>
<keyword evidence="11" id="KW-0406">Ion transport</keyword>
<dbReference type="PANTHER" id="PTHR11819">
    <property type="entry name" value="SOLUTE CARRIER FAMILY 5"/>
    <property type="match status" value="1"/>
</dbReference>
<evidence type="ECO:0000256" key="13">
    <source>
        <dbReference type="ARBA" id="ARBA00023201"/>
    </source>
</evidence>
<dbReference type="Pfam" id="PF00474">
    <property type="entry name" value="SSF"/>
    <property type="match status" value="2"/>
</dbReference>
<evidence type="ECO:0000256" key="12">
    <source>
        <dbReference type="ARBA" id="ARBA00023136"/>
    </source>
</evidence>
<evidence type="ECO:0000256" key="22">
    <source>
        <dbReference type="RuleBase" id="RU362091"/>
    </source>
</evidence>
<feature type="transmembrane region" description="Helical" evidence="23">
    <location>
        <begin position="341"/>
        <end position="361"/>
    </location>
</feature>
<evidence type="ECO:0000256" key="4">
    <source>
        <dbReference type="ARBA" id="ARBA00022475"/>
    </source>
</evidence>
<keyword evidence="12 23" id="KW-0472">Membrane</keyword>
<comment type="similarity">
    <text evidence="2 22">Belongs to the sodium:solute symporter (SSF) (TC 2.A.21) family.</text>
</comment>
<evidence type="ECO:0000256" key="6">
    <source>
        <dbReference type="ARBA" id="ARBA00022692"/>
    </source>
</evidence>
<dbReference type="Gene3D" id="1.20.1730.10">
    <property type="entry name" value="Sodium/glucose cotransporter"/>
    <property type="match status" value="1"/>
</dbReference>
<keyword evidence="9 23" id="KW-1133">Transmembrane helix</keyword>
<dbReference type="GO" id="GO:0006915">
    <property type="term" value="P:apoptotic process"/>
    <property type="evidence" value="ECO:0007669"/>
    <property type="project" value="UniProtKB-KW"/>
</dbReference>
<reference evidence="25" key="1">
    <citation type="submission" date="2025-08" db="UniProtKB">
        <authorList>
            <consortium name="RefSeq"/>
        </authorList>
    </citation>
    <scope>IDENTIFICATION</scope>
    <source>
        <tissue evidence="25">Muscle</tissue>
    </source>
</reference>
<evidence type="ECO:0000256" key="3">
    <source>
        <dbReference type="ARBA" id="ARBA00022448"/>
    </source>
</evidence>
<dbReference type="PROSITE" id="PS50283">
    <property type="entry name" value="NA_SOLUT_SYMP_3"/>
    <property type="match status" value="1"/>
</dbReference>
<dbReference type="PANTHER" id="PTHR11819:SF171">
    <property type="entry name" value="SODIUM_MYO-INOSITOL COTRANSPORTER 2"/>
    <property type="match status" value="1"/>
</dbReference>
<comment type="function">
    <text evidence="21">Involved in the sodium-dependent cotransport of myo-inositol (MI) with a Na(+):MI stoichiometry of 2:1. Exclusively responsible for apical MI transport and absorption in intestine. Can also transport D-chiro-inositol (DCI) but not L-fucose. Exhibits stereospecific cotransport of both D-glucose and D-xylose. May induce apoptosis through the TNF-alpha, PDCD1 pathway. May play a role in the regulation of MI concentration in serum, involving reabsorption in at least the proximal tubule of the kidney.</text>
</comment>
<gene>
    <name evidence="25" type="primary">SLC5A11</name>
</gene>
<dbReference type="FunFam" id="1.20.1730.10:FF:000050">
    <property type="entry name" value="Uncharacterized protein"/>
    <property type="match status" value="1"/>
</dbReference>
<evidence type="ECO:0000256" key="21">
    <source>
        <dbReference type="ARBA" id="ARBA00045715"/>
    </source>
</evidence>
<feature type="transmembrane region" description="Helical" evidence="23">
    <location>
        <begin position="619"/>
        <end position="638"/>
    </location>
</feature>
<dbReference type="RefSeq" id="XP_007105691.2">
    <property type="nucleotide sequence ID" value="XM_007105629.3"/>
</dbReference>
<evidence type="ECO:0000256" key="8">
    <source>
        <dbReference type="ARBA" id="ARBA00022847"/>
    </source>
</evidence>
<feature type="transmembrane region" description="Helical" evidence="23">
    <location>
        <begin position="101"/>
        <end position="122"/>
    </location>
</feature>
<comment type="subcellular location">
    <subcellularLocation>
        <location evidence="1">Apical cell membrane</location>
        <topology evidence="1">Multi-pass membrane protein</topology>
    </subcellularLocation>
</comment>
<comment type="catalytic activity">
    <reaction evidence="16">
        <text>1D-chiro-inositol(out) + 2 Na(+)(out) = 1D-chiro-inositol(in) + 2 Na(+)(in)</text>
        <dbReference type="Rhea" id="RHEA:73315"/>
        <dbReference type="ChEBI" id="CHEBI:27372"/>
        <dbReference type="ChEBI" id="CHEBI:29101"/>
    </reaction>
</comment>
<feature type="transmembrane region" description="Helical" evidence="23">
    <location>
        <begin position="142"/>
        <end position="167"/>
    </location>
</feature>
<accession>A0A2Y9EPI8</accession>
<feature type="transmembrane region" description="Helical" evidence="23">
    <location>
        <begin position="29"/>
        <end position="46"/>
    </location>
</feature>
<dbReference type="GO" id="GO:0016324">
    <property type="term" value="C:apical plasma membrane"/>
    <property type="evidence" value="ECO:0007669"/>
    <property type="project" value="UniProtKB-SubCell"/>
</dbReference>
<evidence type="ECO:0000256" key="5">
    <source>
        <dbReference type="ARBA" id="ARBA00022597"/>
    </source>
</evidence>
<keyword evidence="7" id="KW-0053">Apoptosis</keyword>
<evidence type="ECO:0000256" key="1">
    <source>
        <dbReference type="ARBA" id="ARBA00004424"/>
    </source>
</evidence>
<evidence type="ECO:0000256" key="16">
    <source>
        <dbReference type="ARBA" id="ARBA00036849"/>
    </source>
</evidence>
<dbReference type="NCBIfam" id="TIGR00813">
    <property type="entry name" value="sss"/>
    <property type="match status" value="1"/>
</dbReference>
<feature type="transmembrane region" description="Helical" evidence="23">
    <location>
        <begin position="486"/>
        <end position="508"/>
    </location>
</feature>
<feature type="transmembrane region" description="Helical" evidence="23">
    <location>
        <begin position="273"/>
        <end position="294"/>
    </location>
</feature>
<keyword evidence="24" id="KW-1185">Reference proteome</keyword>